<dbReference type="RefSeq" id="WP_204890698.1">
    <property type="nucleotide sequence ID" value="NZ_JBHUFW010000011.1"/>
</dbReference>
<dbReference type="Pfam" id="PF14106">
    <property type="entry name" value="DUF4279"/>
    <property type="match status" value="1"/>
</dbReference>
<gene>
    <name evidence="1" type="ORF">ACFSDB_15030</name>
</gene>
<name>A0ABW4QKS2_9BACL</name>
<comment type="caution">
    <text evidence="1">The sequence shown here is derived from an EMBL/GenBank/DDBJ whole genome shotgun (WGS) entry which is preliminary data.</text>
</comment>
<dbReference type="Proteomes" id="UP001597273">
    <property type="component" value="Unassembled WGS sequence"/>
</dbReference>
<reference evidence="2" key="1">
    <citation type="journal article" date="2019" name="Int. J. Syst. Evol. Microbiol.">
        <title>The Global Catalogue of Microorganisms (GCM) 10K type strain sequencing project: providing services to taxonomists for standard genome sequencing and annotation.</title>
        <authorList>
            <consortium name="The Broad Institute Genomics Platform"/>
            <consortium name="The Broad Institute Genome Sequencing Center for Infectious Disease"/>
            <person name="Wu L."/>
            <person name="Ma J."/>
        </authorList>
    </citation>
    <scope>NUCLEOTIDE SEQUENCE [LARGE SCALE GENOMIC DNA]</scope>
    <source>
        <strain evidence="2">CGMCC 1.15475</strain>
    </source>
</reference>
<sequence>MACFSIVGDAFPLERITEELGLEPTETFVKGDLIGKSGPASSKTRKRMETDWTLSTGFQESDDINDQLTPLLNSLAGKETCLIQLKKEFGLTYLFIIVIDVENIGTPVMVLEKNIIDFASAIEAEIHFDLYVNNEGDLADAD</sequence>
<dbReference type="EMBL" id="JBHUFW010000011">
    <property type="protein sequence ID" value="MFD1864222.1"/>
    <property type="molecule type" value="Genomic_DNA"/>
</dbReference>
<dbReference type="InterPro" id="IPR025459">
    <property type="entry name" value="DUF4279"/>
</dbReference>
<proteinExistence type="predicted"/>
<accession>A0ABW4QKS2</accession>
<keyword evidence="2" id="KW-1185">Reference proteome</keyword>
<evidence type="ECO:0000313" key="1">
    <source>
        <dbReference type="EMBL" id="MFD1864222.1"/>
    </source>
</evidence>
<organism evidence="1 2">
    <name type="scientific">Planococcus chinensis</name>
    <dbReference type="NCBI Taxonomy" id="272917"/>
    <lineage>
        <taxon>Bacteria</taxon>
        <taxon>Bacillati</taxon>
        <taxon>Bacillota</taxon>
        <taxon>Bacilli</taxon>
        <taxon>Bacillales</taxon>
        <taxon>Caryophanaceae</taxon>
        <taxon>Planococcus</taxon>
    </lineage>
</organism>
<protein>
    <submittedName>
        <fullName evidence="1">DUF4279 domain-containing protein</fullName>
    </submittedName>
</protein>
<evidence type="ECO:0000313" key="2">
    <source>
        <dbReference type="Proteomes" id="UP001597273"/>
    </source>
</evidence>